<reference evidence="4 5" key="1">
    <citation type="submission" date="2017-03" db="EMBL/GenBank/DDBJ databases">
        <title>Genomes of endolithic fungi from Antarctica.</title>
        <authorList>
            <person name="Coleine C."/>
            <person name="Masonjones S."/>
            <person name="Stajich J.E."/>
        </authorList>
    </citation>
    <scope>NUCLEOTIDE SEQUENCE [LARGE SCALE GENOMIC DNA]</scope>
    <source>
        <strain evidence="4 5">CCFEE 6314</strain>
    </source>
</reference>
<dbReference type="PANTHER" id="PTHR42748">
    <property type="entry name" value="NITROGEN METABOLITE REPRESSION PROTEIN NMRA FAMILY MEMBER"/>
    <property type="match status" value="1"/>
</dbReference>
<organism evidence="4 5">
    <name type="scientific">Exophiala mesophila</name>
    <name type="common">Black yeast-like fungus</name>
    <dbReference type="NCBI Taxonomy" id="212818"/>
    <lineage>
        <taxon>Eukaryota</taxon>
        <taxon>Fungi</taxon>
        <taxon>Dikarya</taxon>
        <taxon>Ascomycota</taxon>
        <taxon>Pezizomycotina</taxon>
        <taxon>Eurotiomycetes</taxon>
        <taxon>Chaetothyriomycetidae</taxon>
        <taxon>Chaetothyriales</taxon>
        <taxon>Herpotrichiellaceae</taxon>
        <taxon>Exophiala</taxon>
    </lineage>
</organism>
<name>A0A438NGX0_EXOME</name>
<dbReference type="Gene3D" id="3.40.50.720">
    <property type="entry name" value="NAD(P)-binding Rossmann-like Domain"/>
    <property type="match status" value="1"/>
</dbReference>
<evidence type="ECO:0000259" key="3">
    <source>
        <dbReference type="Pfam" id="PF05368"/>
    </source>
</evidence>
<proteinExistence type="inferred from homology"/>
<gene>
    <name evidence="4" type="ORF">B0A52_01244</name>
</gene>
<evidence type="ECO:0000313" key="5">
    <source>
        <dbReference type="Proteomes" id="UP000288859"/>
    </source>
</evidence>
<evidence type="ECO:0000313" key="4">
    <source>
        <dbReference type="EMBL" id="RVX74967.1"/>
    </source>
</evidence>
<dbReference type="EMBL" id="NAJM01000003">
    <property type="protein sequence ID" value="RVX74967.1"/>
    <property type="molecule type" value="Genomic_DNA"/>
</dbReference>
<dbReference type="InterPro" id="IPR008030">
    <property type="entry name" value="NmrA-like"/>
</dbReference>
<comment type="caution">
    <text evidence="4">The sequence shown here is derived from an EMBL/GenBank/DDBJ whole genome shotgun (WGS) entry which is preliminary data.</text>
</comment>
<dbReference type="PANTHER" id="PTHR42748:SF7">
    <property type="entry name" value="NMRA LIKE REDOX SENSOR 1-RELATED"/>
    <property type="match status" value="1"/>
</dbReference>
<dbReference type="OrthoDB" id="419598at2759"/>
<dbReference type="Proteomes" id="UP000288859">
    <property type="component" value="Unassembled WGS sequence"/>
</dbReference>
<evidence type="ECO:0000256" key="1">
    <source>
        <dbReference type="ARBA" id="ARBA00006328"/>
    </source>
</evidence>
<accession>A0A438NGX0</accession>
<dbReference type="SUPFAM" id="SSF51735">
    <property type="entry name" value="NAD(P)-binding Rossmann-fold domains"/>
    <property type="match status" value="1"/>
</dbReference>
<feature type="domain" description="NmrA-like" evidence="3">
    <location>
        <begin position="2"/>
        <end position="298"/>
    </location>
</feature>
<dbReference type="InterPro" id="IPR036291">
    <property type="entry name" value="NAD(P)-bd_dom_sf"/>
</dbReference>
<dbReference type="Pfam" id="PF05368">
    <property type="entry name" value="NmrA"/>
    <property type="match status" value="1"/>
</dbReference>
<protein>
    <recommendedName>
        <fullName evidence="3">NmrA-like domain-containing protein</fullName>
    </recommendedName>
</protein>
<comment type="similarity">
    <text evidence="1">Belongs to the NmrA-type oxidoreductase family.</text>
</comment>
<dbReference type="InterPro" id="IPR051164">
    <property type="entry name" value="NmrA-like_oxidored"/>
</dbReference>
<dbReference type="AlphaFoldDB" id="A0A438NGX0"/>
<sequence length="322" mass="34509">MSTFLVTGATGQQGGAVVDELLAAGAKVHATVRDLSAPKAKALASRGVVLFQGTHEEPEEVFKAAAKGCVGLFLNVSTFDPATAKKHAADIIKACKAGAGSTLTSIVLSSTLQVDELIAHADALVEIHPWIAQYYAAKAGVEAAVRESGIANYTILRPPVLHHDYVLPAAASSHAYYELVKSATLVTSIEDDKTLPYLDAGDVGKFAAAALLKPSEFSGHEIALGSENLTARDIAEIISRVSGIPIKLHRRTPEEKEASKNTEFFQGFEGIANRFPRKVDVSALEKKYGIKMTTFEEYMEKNKELLLDSLPPRSSAFLEKMA</sequence>
<evidence type="ECO:0000256" key="2">
    <source>
        <dbReference type="ARBA" id="ARBA00022857"/>
    </source>
</evidence>
<keyword evidence="2" id="KW-0521">NADP</keyword>